<dbReference type="SUPFAM" id="SSF49899">
    <property type="entry name" value="Concanavalin A-like lectins/glucanases"/>
    <property type="match status" value="1"/>
</dbReference>
<dbReference type="InterPro" id="IPR051560">
    <property type="entry name" value="MAM_domain-containing"/>
</dbReference>
<dbReference type="Gene3D" id="2.60.120.200">
    <property type="match status" value="1"/>
</dbReference>
<feature type="non-terminal residue" evidence="2">
    <location>
        <position position="1"/>
    </location>
</feature>
<sequence length="204" mass="22300">PPLKDPTRYPEGGYYIYLEGNDGSEGDRAQLVSAPCKKTGAQCLRFWYHMYGVAQSMALKVYQVEGGIPVLMWLETGNKGNRWIAGEVGLQLSGKSQILIEAVRGNDYRSDVAVDDISFHTGCCGDMCDTTATTSTPTTAITVTPETVAKAVTKKIKQLVSCTNTEQRAMIVAVHVHKFRRLGARLIQVDLLSGHGDPEVFMSI</sequence>
<dbReference type="OrthoDB" id="5945029at2759"/>
<gene>
    <name evidence="2" type="ORF">scyTo_0019418</name>
</gene>
<dbReference type="PRINTS" id="PR00020">
    <property type="entry name" value="MAMDOMAIN"/>
</dbReference>
<dbReference type="AlphaFoldDB" id="A0A401PZB9"/>
<name>A0A401PZB9_SCYTO</name>
<protein>
    <recommendedName>
        <fullName evidence="1">MAM domain-containing protein</fullName>
    </recommendedName>
</protein>
<evidence type="ECO:0000259" key="1">
    <source>
        <dbReference type="PROSITE" id="PS50060"/>
    </source>
</evidence>
<dbReference type="EMBL" id="BFAA01014426">
    <property type="protein sequence ID" value="GCB78494.1"/>
    <property type="molecule type" value="Genomic_DNA"/>
</dbReference>
<reference evidence="2 3" key="1">
    <citation type="journal article" date="2018" name="Nat. Ecol. Evol.">
        <title>Shark genomes provide insights into elasmobranch evolution and the origin of vertebrates.</title>
        <authorList>
            <person name="Hara Y"/>
            <person name="Yamaguchi K"/>
            <person name="Onimaru K"/>
            <person name="Kadota M"/>
            <person name="Koyanagi M"/>
            <person name="Keeley SD"/>
            <person name="Tatsumi K"/>
            <person name="Tanaka K"/>
            <person name="Motone F"/>
            <person name="Kageyama Y"/>
            <person name="Nozu R"/>
            <person name="Adachi N"/>
            <person name="Nishimura O"/>
            <person name="Nakagawa R"/>
            <person name="Tanegashima C"/>
            <person name="Kiyatake I"/>
            <person name="Matsumoto R"/>
            <person name="Murakumo K"/>
            <person name="Nishida K"/>
            <person name="Terakita A"/>
            <person name="Kuratani S"/>
            <person name="Sato K"/>
            <person name="Hyodo S Kuraku.S."/>
        </authorList>
    </citation>
    <scope>NUCLEOTIDE SEQUENCE [LARGE SCALE GENOMIC DNA]</scope>
</reference>
<dbReference type="Pfam" id="PF00629">
    <property type="entry name" value="MAM"/>
    <property type="match status" value="1"/>
</dbReference>
<dbReference type="STRING" id="75743.A0A401PZB9"/>
<dbReference type="PROSITE" id="PS50060">
    <property type="entry name" value="MAM_2"/>
    <property type="match status" value="1"/>
</dbReference>
<keyword evidence="3" id="KW-1185">Reference proteome</keyword>
<dbReference type="InterPro" id="IPR000998">
    <property type="entry name" value="MAM_dom"/>
</dbReference>
<dbReference type="PANTHER" id="PTHR23282">
    <property type="entry name" value="APICAL ENDOSOMAL GLYCOPROTEIN PRECURSOR"/>
    <property type="match status" value="1"/>
</dbReference>
<accession>A0A401PZB9</accession>
<dbReference type="OMA" id="NTEQRAM"/>
<dbReference type="InterPro" id="IPR013320">
    <property type="entry name" value="ConA-like_dom_sf"/>
</dbReference>
<dbReference type="PANTHER" id="PTHR23282:SF142">
    <property type="entry name" value="MAM DOMAIN-CONTAINING PROTEIN"/>
    <property type="match status" value="1"/>
</dbReference>
<dbReference type="GO" id="GO:0016020">
    <property type="term" value="C:membrane"/>
    <property type="evidence" value="ECO:0007669"/>
    <property type="project" value="InterPro"/>
</dbReference>
<proteinExistence type="predicted"/>
<comment type="caution">
    <text evidence="2">The sequence shown here is derived from an EMBL/GenBank/DDBJ whole genome shotgun (WGS) entry which is preliminary data.</text>
</comment>
<dbReference type="CDD" id="cd06263">
    <property type="entry name" value="MAM"/>
    <property type="match status" value="1"/>
</dbReference>
<dbReference type="SMART" id="SM00137">
    <property type="entry name" value="MAM"/>
    <property type="match status" value="1"/>
</dbReference>
<organism evidence="2 3">
    <name type="scientific">Scyliorhinus torazame</name>
    <name type="common">Cloudy catshark</name>
    <name type="synonym">Catulus torazame</name>
    <dbReference type="NCBI Taxonomy" id="75743"/>
    <lineage>
        <taxon>Eukaryota</taxon>
        <taxon>Metazoa</taxon>
        <taxon>Chordata</taxon>
        <taxon>Craniata</taxon>
        <taxon>Vertebrata</taxon>
        <taxon>Chondrichthyes</taxon>
        <taxon>Elasmobranchii</taxon>
        <taxon>Galeomorphii</taxon>
        <taxon>Galeoidea</taxon>
        <taxon>Carcharhiniformes</taxon>
        <taxon>Scyliorhinidae</taxon>
        <taxon>Scyliorhinus</taxon>
    </lineage>
</organism>
<evidence type="ECO:0000313" key="3">
    <source>
        <dbReference type="Proteomes" id="UP000288216"/>
    </source>
</evidence>
<dbReference type="Proteomes" id="UP000288216">
    <property type="component" value="Unassembled WGS sequence"/>
</dbReference>
<feature type="domain" description="MAM" evidence="1">
    <location>
        <begin position="1"/>
        <end position="126"/>
    </location>
</feature>
<evidence type="ECO:0000313" key="2">
    <source>
        <dbReference type="EMBL" id="GCB78494.1"/>
    </source>
</evidence>